<dbReference type="RefSeq" id="WP_144994051.1">
    <property type="nucleotide sequence ID" value="NZ_CP036281.1"/>
</dbReference>
<dbReference type="Gene3D" id="3.30.1370.60">
    <property type="entry name" value="Hypothetical oxidoreductase yiak, domain 2"/>
    <property type="match status" value="1"/>
</dbReference>
<dbReference type="PANTHER" id="PTHR11091:SF0">
    <property type="entry name" value="MALATE DEHYDROGENASE"/>
    <property type="match status" value="1"/>
</dbReference>
<dbReference type="PANTHER" id="PTHR11091">
    <property type="entry name" value="OXIDOREDUCTASE-RELATED"/>
    <property type="match status" value="1"/>
</dbReference>
<evidence type="ECO:0000313" key="4">
    <source>
        <dbReference type="Proteomes" id="UP000317178"/>
    </source>
</evidence>
<dbReference type="OrthoDB" id="9769447at2"/>
<keyword evidence="2 3" id="KW-0560">Oxidoreductase</keyword>
<dbReference type="Gene3D" id="1.10.1530.10">
    <property type="match status" value="1"/>
</dbReference>
<dbReference type="EC" id="1.1.1.-" evidence="3"/>
<evidence type="ECO:0000256" key="2">
    <source>
        <dbReference type="ARBA" id="ARBA00023002"/>
    </source>
</evidence>
<evidence type="ECO:0000256" key="1">
    <source>
        <dbReference type="ARBA" id="ARBA00006056"/>
    </source>
</evidence>
<dbReference type="Pfam" id="PF02615">
    <property type="entry name" value="Ldh_2"/>
    <property type="match status" value="1"/>
</dbReference>
<reference evidence="3 4" key="1">
    <citation type="submission" date="2019-02" db="EMBL/GenBank/DDBJ databases">
        <title>Deep-cultivation of Planctomycetes and their phenomic and genomic characterization uncovers novel biology.</title>
        <authorList>
            <person name="Wiegand S."/>
            <person name="Jogler M."/>
            <person name="Boedeker C."/>
            <person name="Pinto D."/>
            <person name="Vollmers J."/>
            <person name="Rivas-Marin E."/>
            <person name="Kohn T."/>
            <person name="Peeters S.H."/>
            <person name="Heuer A."/>
            <person name="Rast P."/>
            <person name="Oberbeckmann S."/>
            <person name="Bunk B."/>
            <person name="Jeske O."/>
            <person name="Meyerdierks A."/>
            <person name="Storesund J.E."/>
            <person name="Kallscheuer N."/>
            <person name="Luecker S."/>
            <person name="Lage O.M."/>
            <person name="Pohl T."/>
            <person name="Merkel B.J."/>
            <person name="Hornburger P."/>
            <person name="Mueller R.-W."/>
            <person name="Bruemmer F."/>
            <person name="Labrenz M."/>
            <person name="Spormann A.M."/>
            <person name="Op den Camp H."/>
            <person name="Overmann J."/>
            <person name="Amann R."/>
            <person name="Jetten M.S.M."/>
            <person name="Mascher T."/>
            <person name="Medema M.H."/>
            <person name="Devos D.P."/>
            <person name="Kaster A.-K."/>
            <person name="Ovreas L."/>
            <person name="Rohde M."/>
            <person name="Galperin M.Y."/>
            <person name="Jogler C."/>
        </authorList>
    </citation>
    <scope>NUCLEOTIDE SEQUENCE [LARGE SCALE GENOMIC DNA]</scope>
    <source>
        <strain evidence="3 4">Pla110</strain>
    </source>
</reference>
<organism evidence="3 4">
    <name type="scientific">Polystyrenella longa</name>
    <dbReference type="NCBI Taxonomy" id="2528007"/>
    <lineage>
        <taxon>Bacteria</taxon>
        <taxon>Pseudomonadati</taxon>
        <taxon>Planctomycetota</taxon>
        <taxon>Planctomycetia</taxon>
        <taxon>Planctomycetales</taxon>
        <taxon>Planctomycetaceae</taxon>
        <taxon>Polystyrenella</taxon>
    </lineage>
</organism>
<dbReference type="Proteomes" id="UP000317178">
    <property type="component" value="Chromosome"/>
</dbReference>
<dbReference type="SUPFAM" id="SSF89733">
    <property type="entry name" value="L-sulfolactate dehydrogenase-like"/>
    <property type="match status" value="1"/>
</dbReference>
<dbReference type="AlphaFoldDB" id="A0A518CJN7"/>
<comment type="similarity">
    <text evidence="1">Belongs to the LDH2/MDH2 oxidoreductase family.</text>
</comment>
<evidence type="ECO:0000313" key="3">
    <source>
        <dbReference type="EMBL" id="QDU79443.1"/>
    </source>
</evidence>
<dbReference type="EMBL" id="CP036281">
    <property type="protein sequence ID" value="QDU79443.1"/>
    <property type="molecule type" value="Genomic_DNA"/>
</dbReference>
<name>A0A518CJN7_9PLAN</name>
<dbReference type="InterPro" id="IPR043143">
    <property type="entry name" value="Mal/L-sulf/L-lact_DH-like_NADP"/>
</dbReference>
<dbReference type="InterPro" id="IPR003767">
    <property type="entry name" value="Malate/L-lactate_DH-like"/>
</dbReference>
<dbReference type="GO" id="GO:0016491">
    <property type="term" value="F:oxidoreductase activity"/>
    <property type="evidence" value="ECO:0007669"/>
    <property type="project" value="UniProtKB-KW"/>
</dbReference>
<gene>
    <name evidence="3" type="primary">ybiC_1</name>
    <name evidence="3" type="ORF">Pla110_11530</name>
</gene>
<keyword evidence="4" id="KW-1185">Reference proteome</keyword>
<accession>A0A518CJN7</accession>
<dbReference type="KEGG" id="plon:Pla110_11530"/>
<protein>
    <submittedName>
        <fullName evidence="3">Putative oxidoreductase YbiC</fullName>
        <ecNumber evidence="3">1.1.1.-</ecNumber>
    </submittedName>
</protein>
<sequence>MHVFSEEELQQITSRLLLAAGADEEEATTVSRSLVEANLYGHDSHGVMRLPFYIDRMQQGILKQGSRLQILNETPSAILADGGWGFGQVVARDLVNRLIKKAETVGVASGSLKQSAHIGRLGEYAEMATEAGMIALICANNHGAIQRVAPVGGKRPRLGTNPLCIGVPGGEHGAFVLDFGTSATAEGKVRVKKIAGEQIPDGWILDSNGEPTNDPNKLYEDPPGSILPMGGLQAYKGFGLAFMIEMIASGLAGAPCAQPDAPSPLGNAAWFLVISPEKMAGSDHLVQEVRQLEEYVRSVPKIDGVDKITLPGDPERRIHAERKANGIPIDDGNWKAMLDLAEKLNVKI</sequence>
<dbReference type="InterPro" id="IPR043144">
    <property type="entry name" value="Mal/L-sulf/L-lact_DH-like_ah"/>
</dbReference>
<proteinExistence type="inferred from homology"/>
<dbReference type="InterPro" id="IPR036111">
    <property type="entry name" value="Mal/L-sulfo/L-lacto_DH-like_sf"/>
</dbReference>